<organism evidence="1 2">
    <name type="scientific">Aspergillus bertholletiae</name>
    <dbReference type="NCBI Taxonomy" id="1226010"/>
    <lineage>
        <taxon>Eukaryota</taxon>
        <taxon>Fungi</taxon>
        <taxon>Dikarya</taxon>
        <taxon>Ascomycota</taxon>
        <taxon>Pezizomycotina</taxon>
        <taxon>Eurotiomycetes</taxon>
        <taxon>Eurotiomycetidae</taxon>
        <taxon>Eurotiales</taxon>
        <taxon>Aspergillaceae</taxon>
        <taxon>Aspergillus</taxon>
        <taxon>Aspergillus subgen. Circumdati</taxon>
    </lineage>
</organism>
<name>A0A5N7BER5_9EURO</name>
<accession>A0A5N7BER5</accession>
<dbReference type="EMBL" id="ML736183">
    <property type="protein sequence ID" value="KAE8380266.1"/>
    <property type="molecule type" value="Genomic_DNA"/>
</dbReference>
<feature type="non-terminal residue" evidence="1">
    <location>
        <position position="84"/>
    </location>
</feature>
<protein>
    <submittedName>
        <fullName evidence="1">Uncharacterized protein</fullName>
    </submittedName>
</protein>
<dbReference type="AlphaFoldDB" id="A0A5N7BER5"/>
<dbReference type="Proteomes" id="UP000326198">
    <property type="component" value="Unassembled WGS sequence"/>
</dbReference>
<sequence>MRPATQVGSGRQRLEFVIARSGVSLVNHSHILTLLVPGLPWFWVWRWAPADPPPISIFFCTVTGAFPSYNQRPVASRRVFLFFF</sequence>
<gene>
    <name evidence="1" type="ORF">BDV26DRAFT_257653</name>
</gene>
<evidence type="ECO:0000313" key="1">
    <source>
        <dbReference type="EMBL" id="KAE8380266.1"/>
    </source>
</evidence>
<proteinExistence type="predicted"/>
<evidence type="ECO:0000313" key="2">
    <source>
        <dbReference type="Proteomes" id="UP000326198"/>
    </source>
</evidence>
<keyword evidence="2" id="KW-1185">Reference proteome</keyword>
<reference evidence="1 2" key="1">
    <citation type="submission" date="2019-04" db="EMBL/GenBank/DDBJ databases">
        <title>Friends and foes A comparative genomics studyof 23 Aspergillus species from section Flavi.</title>
        <authorList>
            <consortium name="DOE Joint Genome Institute"/>
            <person name="Kjaerbolling I."/>
            <person name="Vesth T."/>
            <person name="Frisvad J.C."/>
            <person name="Nybo J.L."/>
            <person name="Theobald S."/>
            <person name="Kildgaard S."/>
            <person name="Isbrandt T."/>
            <person name="Kuo A."/>
            <person name="Sato A."/>
            <person name="Lyhne E.K."/>
            <person name="Kogle M.E."/>
            <person name="Wiebenga A."/>
            <person name="Kun R.S."/>
            <person name="Lubbers R.J."/>
            <person name="Makela M.R."/>
            <person name="Barry K."/>
            <person name="Chovatia M."/>
            <person name="Clum A."/>
            <person name="Daum C."/>
            <person name="Haridas S."/>
            <person name="He G."/>
            <person name="LaButti K."/>
            <person name="Lipzen A."/>
            <person name="Mondo S."/>
            <person name="Riley R."/>
            <person name="Salamov A."/>
            <person name="Simmons B.A."/>
            <person name="Magnuson J.K."/>
            <person name="Henrissat B."/>
            <person name="Mortensen U.H."/>
            <person name="Larsen T.O."/>
            <person name="Devries R.P."/>
            <person name="Grigoriev I.V."/>
            <person name="Machida M."/>
            <person name="Baker S.E."/>
            <person name="Andersen M.R."/>
        </authorList>
    </citation>
    <scope>NUCLEOTIDE SEQUENCE [LARGE SCALE GENOMIC DNA]</scope>
    <source>
        <strain evidence="1 2">IBT 29228</strain>
    </source>
</reference>